<dbReference type="WBParaSite" id="Pan_g10495.t1">
    <property type="protein sequence ID" value="Pan_g10495.t1"/>
    <property type="gene ID" value="Pan_g10495"/>
</dbReference>
<evidence type="ECO:0000256" key="4">
    <source>
        <dbReference type="PROSITE-ProRule" id="PRU00508"/>
    </source>
</evidence>
<dbReference type="PROSITE" id="PS51157">
    <property type="entry name" value="ZF_UBR"/>
    <property type="match status" value="1"/>
</dbReference>
<dbReference type="GO" id="GO:0005737">
    <property type="term" value="C:cytoplasm"/>
    <property type="evidence" value="ECO:0007669"/>
    <property type="project" value="TreeGrafter"/>
</dbReference>
<keyword evidence="6" id="KW-1185">Reference proteome</keyword>
<dbReference type="InterPro" id="IPR040204">
    <property type="entry name" value="UBR7"/>
</dbReference>
<dbReference type="CDD" id="cd19677">
    <property type="entry name" value="UBR-box_UBR7"/>
    <property type="match status" value="1"/>
</dbReference>
<accession>A0A7E4UME1</accession>
<evidence type="ECO:0000256" key="2">
    <source>
        <dbReference type="ARBA" id="ARBA00022771"/>
    </source>
</evidence>
<dbReference type="Pfam" id="PF02207">
    <property type="entry name" value="zf-UBR"/>
    <property type="match status" value="1"/>
</dbReference>
<feature type="zinc finger region" description="UBR-type" evidence="4">
    <location>
        <begin position="41"/>
        <end position="113"/>
    </location>
</feature>
<dbReference type="Gene3D" id="3.30.40.10">
    <property type="entry name" value="Zinc/RING finger domain, C3HC4 (zinc finger)"/>
    <property type="match status" value="1"/>
</dbReference>
<evidence type="ECO:0000313" key="7">
    <source>
        <dbReference type="WBParaSite" id="Pan_g10495.t1"/>
    </source>
</evidence>
<feature type="domain" description="UBR-type" evidence="5">
    <location>
        <begin position="41"/>
        <end position="113"/>
    </location>
</feature>
<dbReference type="GO" id="GO:0061630">
    <property type="term" value="F:ubiquitin protein ligase activity"/>
    <property type="evidence" value="ECO:0007669"/>
    <property type="project" value="InterPro"/>
</dbReference>
<dbReference type="InterPro" id="IPR047506">
    <property type="entry name" value="UBR7-like_UBR-box"/>
</dbReference>
<evidence type="ECO:0000256" key="3">
    <source>
        <dbReference type="ARBA" id="ARBA00022833"/>
    </source>
</evidence>
<dbReference type="SMART" id="SM00396">
    <property type="entry name" value="ZnF_UBR1"/>
    <property type="match status" value="1"/>
</dbReference>
<evidence type="ECO:0000259" key="5">
    <source>
        <dbReference type="PROSITE" id="PS51157"/>
    </source>
</evidence>
<evidence type="ECO:0000313" key="6">
    <source>
        <dbReference type="Proteomes" id="UP000492821"/>
    </source>
</evidence>
<reference evidence="7" key="2">
    <citation type="submission" date="2020-10" db="UniProtKB">
        <authorList>
            <consortium name="WormBaseParasite"/>
        </authorList>
    </citation>
    <scope>IDENTIFICATION</scope>
</reference>
<sequence length="358" mass="40314">MAAERVGEKVAEATVDRLLSAAELDDFMNEDAERFAGLNDKVCTYGEGYFRQEVFACLTCSAESGQVAGVCYACSLACHEDHELLELYTKRQFKCDCGNGRFADGNTCKLEPEKATRNEYNKYNDNFSNKWCTCKKPYPPEEDTPEADSEMLQCSVCEDWFHTIHLEGEYDHDVEELICKGCVTKLPFLLAYEDYPEAEKPTDGSCFLTNRKAQMEAEPKAISFAKAKAFREGLCTCLECKKLYTLKDVEFLTDYEDAVAKYNDDRAALAKEDQKKDVTAEISKLVSDQFGHEVANAVVLKLEILRTVMVDEMKKVSDDGGVVTEAVAKRIFERAEEVDADSKRARLDDNIDVNNCDP</sequence>
<dbReference type="GO" id="GO:0008270">
    <property type="term" value="F:zinc ion binding"/>
    <property type="evidence" value="ECO:0007669"/>
    <property type="project" value="UniProtKB-KW"/>
</dbReference>
<dbReference type="CDD" id="cd15542">
    <property type="entry name" value="PHD_UBR7"/>
    <property type="match status" value="1"/>
</dbReference>
<dbReference type="SUPFAM" id="SSF57903">
    <property type="entry name" value="FYVE/PHD zinc finger"/>
    <property type="match status" value="1"/>
</dbReference>
<dbReference type="InterPro" id="IPR011011">
    <property type="entry name" value="Znf_FYVE_PHD"/>
</dbReference>
<protein>
    <submittedName>
        <fullName evidence="7">UBR-type domain-containing protein</fullName>
    </submittedName>
</protein>
<dbReference type="Proteomes" id="UP000492821">
    <property type="component" value="Unassembled WGS sequence"/>
</dbReference>
<dbReference type="InterPro" id="IPR003126">
    <property type="entry name" value="Znf_UBR"/>
</dbReference>
<keyword evidence="2" id="KW-0863">Zinc-finger</keyword>
<keyword evidence="1" id="KW-0479">Metal-binding</keyword>
<organism evidence="6 7">
    <name type="scientific">Panagrellus redivivus</name>
    <name type="common">Microworm</name>
    <dbReference type="NCBI Taxonomy" id="6233"/>
    <lineage>
        <taxon>Eukaryota</taxon>
        <taxon>Metazoa</taxon>
        <taxon>Ecdysozoa</taxon>
        <taxon>Nematoda</taxon>
        <taxon>Chromadorea</taxon>
        <taxon>Rhabditida</taxon>
        <taxon>Tylenchina</taxon>
        <taxon>Panagrolaimomorpha</taxon>
        <taxon>Panagrolaimoidea</taxon>
        <taxon>Panagrolaimidae</taxon>
        <taxon>Panagrellus</taxon>
    </lineage>
</organism>
<dbReference type="AlphaFoldDB" id="A0A7E4UME1"/>
<proteinExistence type="predicted"/>
<reference evidence="6" key="1">
    <citation type="journal article" date="2013" name="Genetics">
        <title>The draft genome and transcriptome of Panagrellus redivivus are shaped by the harsh demands of a free-living lifestyle.</title>
        <authorList>
            <person name="Srinivasan J."/>
            <person name="Dillman A.R."/>
            <person name="Macchietto M.G."/>
            <person name="Heikkinen L."/>
            <person name="Lakso M."/>
            <person name="Fracchia K.M."/>
            <person name="Antoshechkin I."/>
            <person name="Mortazavi A."/>
            <person name="Wong G."/>
            <person name="Sternberg P.W."/>
        </authorList>
    </citation>
    <scope>NUCLEOTIDE SEQUENCE [LARGE SCALE GENOMIC DNA]</scope>
    <source>
        <strain evidence="6">MT8872</strain>
    </source>
</reference>
<dbReference type="PANTHER" id="PTHR13513:SF9">
    <property type="entry name" value="E3 UBIQUITIN-PROTEIN LIGASE UBR7-RELATED"/>
    <property type="match status" value="1"/>
</dbReference>
<evidence type="ECO:0000256" key="1">
    <source>
        <dbReference type="ARBA" id="ARBA00022723"/>
    </source>
</evidence>
<dbReference type="InterPro" id="IPR013083">
    <property type="entry name" value="Znf_RING/FYVE/PHD"/>
</dbReference>
<dbReference type="PANTHER" id="PTHR13513">
    <property type="entry name" value="E3 UBIQUITIN-PROTEIN LIGASE UBR7"/>
    <property type="match status" value="1"/>
</dbReference>
<name>A0A7E4UME1_PANRE</name>
<keyword evidence="3" id="KW-0862">Zinc</keyword>